<dbReference type="EMBL" id="FNAG01000021">
    <property type="protein sequence ID" value="SDE11225.1"/>
    <property type="molecule type" value="Genomic_DNA"/>
</dbReference>
<gene>
    <name evidence="1" type="ORF">SAMN04488509_1218</name>
</gene>
<dbReference type="Proteomes" id="UP000199603">
    <property type="component" value="Unassembled WGS sequence"/>
</dbReference>
<dbReference type="GO" id="GO:0003677">
    <property type="term" value="F:DNA binding"/>
    <property type="evidence" value="ECO:0007669"/>
    <property type="project" value="UniProtKB-KW"/>
</dbReference>
<keyword evidence="2" id="KW-1185">Reference proteome</keyword>
<dbReference type="InterPro" id="IPR010982">
    <property type="entry name" value="Lambda_DNA-bd_dom_sf"/>
</dbReference>
<sequence>MSTVVHFGTPKQAKYLAQLCRRAGHSSIEAGLIALGRPEAAEAGLDVTEASAVIGALEDALKPSLAPPAGLAEACRYLRAQGESKAPLAAELDDDVRWVIERLRGCASRRPQNSKRGKPIAMEALVQHFGGWEGVALAFGVTVSTAKAWGTHLPQARSYEAQVKSDGYFHAPREG</sequence>
<organism evidence="1 2">
    <name type="scientific">Aquimonas voraii</name>
    <dbReference type="NCBI Taxonomy" id="265719"/>
    <lineage>
        <taxon>Bacteria</taxon>
        <taxon>Pseudomonadati</taxon>
        <taxon>Pseudomonadota</taxon>
        <taxon>Gammaproteobacteria</taxon>
        <taxon>Lysobacterales</taxon>
        <taxon>Lysobacteraceae</taxon>
        <taxon>Aquimonas</taxon>
    </lineage>
</organism>
<reference evidence="1 2" key="1">
    <citation type="submission" date="2016-10" db="EMBL/GenBank/DDBJ databases">
        <authorList>
            <person name="de Groot N.N."/>
        </authorList>
    </citation>
    <scope>NUCLEOTIDE SEQUENCE [LARGE SCALE GENOMIC DNA]</scope>
    <source>
        <strain evidence="1 2">DSM 16957</strain>
    </source>
</reference>
<name>A0A1G7AB00_9GAMM</name>
<keyword evidence="1" id="KW-0238">DNA-binding</keyword>
<evidence type="ECO:0000313" key="1">
    <source>
        <dbReference type="EMBL" id="SDE11225.1"/>
    </source>
</evidence>
<dbReference type="OrthoDB" id="6693632at2"/>
<dbReference type="AlphaFoldDB" id="A0A1G7AB00"/>
<evidence type="ECO:0000313" key="2">
    <source>
        <dbReference type="Proteomes" id="UP000199603"/>
    </source>
</evidence>
<accession>A0A1G7AB00</accession>
<dbReference type="RefSeq" id="WP_091245961.1">
    <property type="nucleotide sequence ID" value="NZ_FNAG01000021.1"/>
</dbReference>
<dbReference type="STRING" id="265719.SAMN04488509_1218"/>
<proteinExistence type="predicted"/>
<dbReference type="SUPFAM" id="SSF47413">
    <property type="entry name" value="lambda repressor-like DNA-binding domains"/>
    <property type="match status" value="1"/>
</dbReference>
<protein>
    <submittedName>
        <fullName evidence="1">DNA-binding transcriptional regulator Cro</fullName>
    </submittedName>
</protein>
<dbReference type="Gene3D" id="1.10.260.40">
    <property type="entry name" value="lambda repressor-like DNA-binding domains"/>
    <property type="match status" value="1"/>
</dbReference>